<comment type="subcellular location">
    <subcellularLocation>
        <location evidence="1">Cell membrane</location>
        <topology evidence="1">Multi-pass membrane protein</topology>
    </subcellularLocation>
</comment>
<keyword evidence="6" id="KW-0406">Ion transport</keyword>
<dbReference type="PANTHER" id="PTHR33281:SF19">
    <property type="entry name" value="VOLTAGE-DEPENDENT ANION CHANNEL-FORMING PROTEIN YNEE"/>
    <property type="match status" value="1"/>
</dbReference>
<feature type="transmembrane region" description="Helical" evidence="8">
    <location>
        <begin position="85"/>
        <end position="108"/>
    </location>
</feature>
<protein>
    <submittedName>
        <fullName evidence="9">Membrane protein</fullName>
    </submittedName>
</protein>
<dbReference type="AlphaFoldDB" id="A0A0M0JET7"/>
<keyword evidence="10" id="KW-1185">Reference proteome</keyword>
<evidence type="ECO:0000256" key="5">
    <source>
        <dbReference type="ARBA" id="ARBA00022989"/>
    </source>
</evidence>
<keyword evidence="5 8" id="KW-1133">Transmembrane helix</keyword>
<dbReference type="GO" id="GO:0005886">
    <property type="term" value="C:plasma membrane"/>
    <property type="evidence" value="ECO:0007669"/>
    <property type="project" value="UniProtKB-SubCell"/>
</dbReference>
<dbReference type="PANTHER" id="PTHR33281">
    <property type="entry name" value="UPF0187 PROTEIN YNEE"/>
    <property type="match status" value="1"/>
</dbReference>
<evidence type="ECO:0000256" key="4">
    <source>
        <dbReference type="ARBA" id="ARBA00022692"/>
    </source>
</evidence>
<keyword evidence="3" id="KW-1003">Cell membrane</keyword>
<evidence type="ECO:0000256" key="3">
    <source>
        <dbReference type="ARBA" id="ARBA00022475"/>
    </source>
</evidence>
<gene>
    <name evidence="9" type="ORF">Ctob_002405</name>
</gene>
<keyword evidence="7 8" id="KW-0472">Membrane</keyword>
<evidence type="ECO:0000256" key="1">
    <source>
        <dbReference type="ARBA" id="ARBA00004651"/>
    </source>
</evidence>
<dbReference type="GO" id="GO:0005254">
    <property type="term" value="F:chloride channel activity"/>
    <property type="evidence" value="ECO:0007669"/>
    <property type="project" value="InterPro"/>
</dbReference>
<feature type="transmembrane region" description="Helical" evidence="8">
    <location>
        <begin position="246"/>
        <end position="266"/>
    </location>
</feature>
<reference evidence="10" key="1">
    <citation type="journal article" date="2015" name="PLoS Genet.">
        <title>Genome Sequence and Transcriptome Analyses of Chrysochromulina tobin: Metabolic Tools for Enhanced Algal Fitness in the Prominent Order Prymnesiales (Haptophyceae).</title>
        <authorList>
            <person name="Hovde B.T."/>
            <person name="Deodato C.R."/>
            <person name="Hunsperger H.M."/>
            <person name="Ryken S.A."/>
            <person name="Yost W."/>
            <person name="Jha R.K."/>
            <person name="Patterson J."/>
            <person name="Monnat R.J. Jr."/>
            <person name="Barlow S.B."/>
            <person name="Starkenburg S.R."/>
            <person name="Cattolico R.A."/>
        </authorList>
    </citation>
    <scope>NUCLEOTIDE SEQUENCE</scope>
    <source>
        <strain evidence="10">CCMP291</strain>
    </source>
</reference>
<dbReference type="Proteomes" id="UP000037460">
    <property type="component" value="Unassembled WGS sequence"/>
</dbReference>
<evidence type="ECO:0000256" key="2">
    <source>
        <dbReference type="ARBA" id="ARBA00022448"/>
    </source>
</evidence>
<feature type="transmembrane region" description="Helical" evidence="8">
    <location>
        <begin position="61"/>
        <end position="79"/>
    </location>
</feature>
<evidence type="ECO:0000256" key="8">
    <source>
        <dbReference type="SAM" id="Phobius"/>
    </source>
</evidence>
<keyword evidence="4 8" id="KW-0812">Transmembrane</keyword>
<dbReference type="EMBL" id="JWZX01003019">
    <property type="protein sequence ID" value="KOO25099.1"/>
    <property type="molecule type" value="Genomic_DNA"/>
</dbReference>
<feature type="transmembrane region" description="Helical" evidence="8">
    <location>
        <begin position="272"/>
        <end position="290"/>
    </location>
</feature>
<evidence type="ECO:0000256" key="7">
    <source>
        <dbReference type="ARBA" id="ARBA00023136"/>
    </source>
</evidence>
<comment type="caution">
    <text evidence="9">The sequence shown here is derived from an EMBL/GenBank/DDBJ whole genome shotgun (WGS) entry which is preliminary data.</text>
</comment>
<sequence>MTQYLAKPGDGYHQLPPETPTMSMTPWLDTAYYKEALDGFNIYDPTLWLPTFRFSVKGMMFWPWLLISVLTFLQALYLLEVNPDSAAAIIFPLDAHVILGGALAFLVVMRTDASMNRWWEARCSWQELMNSCISIGCQTAPALQTVKASEQMLMELMAFCVCLKAFLRDTTVQREECGGRMDWEYIRKLNAAHNPPVTALQCLSRTARQNLASNLGPAIYDETSEAIREMNDMVGACMKIKRTPMVFSYIATLRSFLILWLSTMSIPLIGEFGWLAVPVSSLIAFLFLNIEQMAVEIEQPFGNDANDLPIEAFLIDLEKILLEMTPGWKPDIGVDTGSRGDASTEATLARRIAALESAWRAEHLAQAETIHQLTRELSGEDSVARSVCCSRRAAMNGAFISMQPLSADYNG</sequence>
<organism evidence="9 10">
    <name type="scientific">Chrysochromulina tobinii</name>
    <dbReference type="NCBI Taxonomy" id="1460289"/>
    <lineage>
        <taxon>Eukaryota</taxon>
        <taxon>Haptista</taxon>
        <taxon>Haptophyta</taxon>
        <taxon>Prymnesiophyceae</taxon>
        <taxon>Prymnesiales</taxon>
        <taxon>Chrysochromulinaceae</taxon>
        <taxon>Chrysochromulina</taxon>
    </lineage>
</organism>
<evidence type="ECO:0000313" key="9">
    <source>
        <dbReference type="EMBL" id="KOO25099.1"/>
    </source>
</evidence>
<dbReference type="Pfam" id="PF25539">
    <property type="entry name" value="Bestrophin_2"/>
    <property type="match status" value="1"/>
</dbReference>
<keyword evidence="2" id="KW-0813">Transport</keyword>
<evidence type="ECO:0000256" key="6">
    <source>
        <dbReference type="ARBA" id="ARBA00023065"/>
    </source>
</evidence>
<dbReference type="OrthoDB" id="1368at2759"/>
<dbReference type="InterPro" id="IPR044669">
    <property type="entry name" value="YneE/VCCN1/2-like"/>
</dbReference>
<proteinExistence type="predicted"/>
<accession>A0A0M0JET7</accession>
<name>A0A0M0JET7_9EUKA</name>
<evidence type="ECO:0000313" key="10">
    <source>
        <dbReference type="Proteomes" id="UP000037460"/>
    </source>
</evidence>